<dbReference type="CDD" id="cd00184">
    <property type="entry name" value="TNF"/>
    <property type="match status" value="1"/>
</dbReference>
<dbReference type="InterPro" id="IPR021184">
    <property type="entry name" value="TNF_CS"/>
</dbReference>
<evidence type="ECO:0000256" key="3">
    <source>
        <dbReference type="ARBA" id="ARBA00022514"/>
    </source>
</evidence>
<dbReference type="PANTHER" id="PTHR11471">
    <property type="entry name" value="TUMOR NECROSIS FACTOR FAMILY MEMBER"/>
    <property type="match status" value="1"/>
</dbReference>
<sequence length="250" mass="27582">MAEAGVAFPQVFVVDAQAGVPPPATSPQPRHSPVSHRVLYLLVTLALCGVAVEACFIYRLYSPDKNAFGSTSSRLLGEQGDSGMGLKDFKDGRGDEVLPTEMSSTTLKPLQASAHLTEVSMPVQEDGELNWGMNGDAFVRGLEYKAGTLQVQRAGLYFIYSKVSFAEPSCSLFKHTVQRRTPRYSRSLELMKATRFSCRRPKPSEPGTLNSYLGGVYHLHSGDCVFVKVENHTLIRHHDTTDNFFGMFMI</sequence>
<evidence type="ECO:0000256" key="2">
    <source>
        <dbReference type="ARBA" id="ARBA00008670"/>
    </source>
</evidence>
<dbReference type="SMART" id="SM00207">
    <property type="entry name" value="TNF"/>
    <property type="match status" value="1"/>
</dbReference>
<keyword evidence="5" id="KW-1133">Transmembrane helix</keyword>
<keyword evidence="8" id="KW-1185">Reference proteome</keyword>
<comment type="subcellular location">
    <subcellularLocation>
        <location evidence="1">Membrane</location>
    </subcellularLocation>
</comment>
<keyword evidence="4 5" id="KW-0472">Membrane</keyword>
<dbReference type="Pfam" id="PF00229">
    <property type="entry name" value="TNF"/>
    <property type="match status" value="1"/>
</dbReference>
<dbReference type="OrthoDB" id="6072476at2759"/>
<accession>A0A8T3CRI8</accession>
<dbReference type="AlphaFoldDB" id="A0A8T3CRI8"/>
<evidence type="ECO:0000256" key="4">
    <source>
        <dbReference type="ARBA" id="ARBA00023136"/>
    </source>
</evidence>
<evidence type="ECO:0000256" key="1">
    <source>
        <dbReference type="ARBA" id="ARBA00004370"/>
    </source>
</evidence>
<dbReference type="GO" id="GO:0006955">
    <property type="term" value="P:immune response"/>
    <property type="evidence" value="ECO:0007669"/>
    <property type="project" value="InterPro"/>
</dbReference>
<evidence type="ECO:0000256" key="5">
    <source>
        <dbReference type="SAM" id="Phobius"/>
    </source>
</evidence>
<protein>
    <recommendedName>
        <fullName evidence="6">THD domain-containing protein</fullName>
    </recommendedName>
</protein>
<keyword evidence="5" id="KW-0812">Transmembrane</keyword>
<dbReference type="PANTHER" id="PTHR11471:SF34">
    <property type="entry name" value="TUMOR NECROSIS FACTOR LIGAND SUPERFAMILY MEMBER 14"/>
    <property type="match status" value="1"/>
</dbReference>
<proteinExistence type="inferred from homology"/>
<dbReference type="EMBL" id="JAERUA010000019">
    <property type="protein sequence ID" value="KAI1886420.1"/>
    <property type="molecule type" value="Genomic_DNA"/>
</dbReference>
<organism evidence="7 8">
    <name type="scientific">Albula goreensis</name>
    <dbReference type="NCBI Taxonomy" id="1534307"/>
    <lineage>
        <taxon>Eukaryota</taxon>
        <taxon>Metazoa</taxon>
        <taxon>Chordata</taxon>
        <taxon>Craniata</taxon>
        <taxon>Vertebrata</taxon>
        <taxon>Euteleostomi</taxon>
        <taxon>Actinopterygii</taxon>
        <taxon>Neopterygii</taxon>
        <taxon>Teleostei</taxon>
        <taxon>Albuliformes</taxon>
        <taxon>Albulidae</taxon>
        <taxon>Albula</taxon>
    </lineage>
</organism>
<dbReference type="GO" id="GO:0005125">
    <property type="term" value="F:cytokine activity"/>
    <property type="evidence" value="ECO:0007669"/>
    <property type="project" value="UniProtKB-KW"/>
</dbReference>
<dbReference type="PROSITE" id="PS00251">
    <property type="entry name" value="THD_1"/>
    <property type="match status" value="1"/>
</dbReference>
<dbReference type="PROSITE" id="PS50049">
    <property type="entry name" value="THD_2"/>
    <property type="match status" value="1"/>
</dbReference>
<gene>
    <name evidence="7" type="ORF">AGOR_G00195580</name>
</gene>
<dbReference type="SUPFAM" id="SSF49842">
    <property type="entry name" value="TNF-like"/>
    <property type="match status" value="1"/>
</dbReference>
<dbReference type="Gene3D" id="2.60.120.40">
    <property type="match status" value="1"/>
</dbReference>
<name>A0A8T3CRI8_9TELE</name>
<keyword evidence="3" id="KW-0202">Cytokine</keyword>
<reference evidence="7" key="1">
    <citation type="submission" date="2021-01" db="EMBL/GenBank/DDBJ databases">
        <authorList>
            <person name="Zahm M."/>
            <person name="Roques C."/>
            <person name="Cabau C."/>
            <person name="Klopp C."/>
            <person name="Donnadieu C."/>
            <person name="Jouanno E."/>
            <person name="Lampietro C."/>
            <person name="Louis A."/>
            <person name="Herpin A."/>
            <person name="Echchiki A."/>
            <person name="Berthelot C."/>
            <person name="Parey E."/>
            <person name="Roest-Crollius H."/>
            <person name="Braasch I."/>
            <person name="Postlethwait J."/>
            <person name="Bobe J."/>
            <person name="Montfort J."/>
            <person name="Bouchez O."/>
            <person name="Begum T."/>
            <person name="Mejri S."/>
            <person name="Adams A."/>
            <person name="Chen W.-J."/>
            <person name="Guiguen Y."/>
        </authorList>
    </citation>
    <scope>NUCLEOTIDE SEQUENCE</scope>
    <source>
        <tissue evidence="7">Blood</tissue>
    </source>
</reference>
<dbReference type="InterPro" id="IPR008983">
    <property type="entry name" value="Tumour_necrosis_fac-like_dom"/>
</dbReference>
<evidence type="ECO:0000259" key="6">
    <source>
        <dbReference type="PROSITE" id="PS50049"/>
    </source>
</evidence>
<dbReference type="GO" id="GO:0016020">
    <property type="term" value="C:membrane"/>
    <property type="evidence" value="ECO:0007669"/>
    <property type="project" value="UniProtKB-SubCell"/>
</dbReference>
<comment type="caution">
    <text evidence="7">The sequence shown here is derived from an EMBL/GenBank/DDBJ whole genome shotgun (WGS) entry which is preliminary data.</text>
</comment>
<dbReference type="Proteomes" id="UP000829720">
    <property type="component" value="Unassembled WGS sequence"/>
</dbReference>
<evidence type="ECO:0000313" key="8">
    <source>
        <dbReference type="Proteomes" id="UP000829720"/>
    </source>
</evidence>
<feature type="domain" description="THD" evidence="6">
    <location>
        <begin position="112"/>
        <end position="250"/>
    </location>
</feature>
<feature type="transmembrane region" description="Helical" evidence="5">
    <location>
        <begin position="38"/>
        <end position="61"/>
    </location>
</feature>
<evidence type="ECO:0000313" key="7">
    <source>
        <dbReference type="EMBL" id="KAI1886420.1"/>
    </source>
</evidence>
<dbReference type="GO" id="GO:0005615">
    <property type="term" value="C:extracellular space"/>
    <property type="evidence" value="ECO:0007669"/>
    <property type="project" value="UniProtKB-KW"/>
</dbReference>
<dbReference type="GO" id="GO:0005164">
    <property type="term" value="F:tumor necrosis factor receptor binding"/>
    <property type="evidence" value="ECO:0007669"/>
    <property type="project" value="InterPro"/>
</dbReference>
<comment type="similarity">
    <text evidence="2">Belongs to the tumor necrosis factor family.</text>
</comment>
<dbReference type="InterPro" id="IPR006052">
    <property type="entry name" value="TNF_dom"/>
</dbReference>